<sequence length="130" mass="15618">MGVTVDEFELGFLEWKIERPLIEDWGGWGIGWEEGSPRKEGGRRQSRNRVSVRKRNLHLYQRLLHHKDCKSRDVHEWQKPERESQQANPHDRLPQYFSENLFHMKIEPALPEDFSPRHLKSYQLVYAPRS</sequence>
<dbReference type="EMBL" id="JBFOLJ010000019">
    <property type="protein sequence ID" value="KAL2463398.1"/>
    <property type="molecule type" value="Genomic_DNA"/>
</dbReference>
<keyword evidence="2" id="KW-1185">Reference proteome</keyword>
<proteinExistence type="predicted"/>
<gene>
    <name evidence="1" type="ORF">Fot_53054</name>
</gene>
<reference evidence="2" key="1">
    <citation type="submission" date="2024-07" db="EMBL/GenBank/DDBJ databases">
        <title>Two chromosome-level genome assemblies of Korean endemic species Abeliophyllum distichum and Forsythia ovata (Oleaceae).</title>
        <authorList>
            <person name="Jang H."/>
        </authorList>
    </citation>
    <scope>NUCLEOTIDE SEQUENCE [LARGE SCALE GENOMIC DNA]</scope>
</reference>
<comment type="caution">
    <text evidence="1">The sequence shown here is derived from an EMBL/GenBank/DDBJ whole genome shotgun (WGS) entry which is preliminary data.</text>
</comment>
<accession>A0ABD1PHK3</accession>
<dbReference type="AlphaFoldDB" id="A0ABD1PHK3"/>
<name>A0ABD1PHK3_9LAMI</name>
<dbReference type="Proteomes" id="UP001604277">
    <property type="component" value="Unassembled WGS sequence"/>
</dbReference>
<evidence type="ECO:0000313" key="1">
    <source>
        <dbReference type="EMBL" id="KAL2463398.1"/>
    </source>
</evidence>
<organism evidence="1 2">
    <name type="scientific">Forsythia ovata</name>
    <dbReference type="NCBI Taxonomy" id="205694"/>
    <lineage>
        <taxon>Eukaryota</taxon>
        <taxon>Viridiplantae</taxon>
        <taxon>Streptophyta</taxon>
        <taxon>Embryophyta</taxon>
        <taxon>Tracheophyta</taxon>
        <taxon>Spermatophyta</taxon>
        <taxon>Magnoliopsida</taxon>
        <taxon>eudicotyledons</taxon>
        <taxon>Gunneridae</taxon>
        <taxon>Pentapetalae</taxon>
        <taxon>asterids</taxon>
        <taxon>lamiids</taxon>
        <taxon>Lamiales</taxon>
        <taxon>Oleaceae</taxon>
        <taxon>Forsythieae</taxon>
        <taxon>Forsythia</taxon>
    </lineage>
</organism>
<protein>
    <submittedName>
        <fullName evidence="1">Uncharacterized protein</fullName>
    </submittedName>
</protein>
<evidence type="ECO:0000313" key="2">
    <source>
        <dbReference type="Proteomes" id="UP001604277"/>
    </source>
</evidence>